<evidence type="ECO:0000256" key="1">
    <source>
        <dbReference type="SAM" id="MobiDB-lite"/>
    </source>
</evidence>
<comment type="caution">
    <text evidence="3">The sequence shown here is derived from an EMBL/GenBank/DDBJ whole genome shotgun (WGS) entry which is preliminary data.</text>
</comment>
<dbReference type="AlphaFoldDB" id="A0AAI9E7L4"/>
<dbReference type="InterPro" id="IPR027417">
    <property type="entry name" value="P-loop_NTPase"/>
</dbReference>
<gene>
    <name evidence="3" type="ORF">LECACI_7A001221</name>
</gene>
<dbReference type="PANTHER" id="PTHR36978:SF4">
    <property type="entry name" value="P-LOOP CONTAINING NUCLEOSIDE TRIPHOSPHATE HYDROLASE PROTEIN"/>
    <property type="match status" value="1"/>
</dbReference>
<evidence type="ECO:0008006" key="5">
    <source>
        <dbReference type="Google" id="ProtNLM"/>
    </source>
</evidence>
<keyword evidence="2" id="KW-0812">Transmembrane</keyword>
<dbReference type="Proteomes" id="UP001296104">
    <property type="component" value="Unassembled WGS sequence"/>
</dbReference>
<protein>
    <recommendedName>
        <fullName evidence="5">Sulfotransferase</fullName>
    </recommendedName>
</protein>
<dbReference type="EMBL" id="CAVMBE010000004">
    <property type="protein sequence ID" value="CAK3823752.1"/>
    <property type="molecule type" value="Genomic_DNA"/>
</dbReference>
<sequence>MDEPDDQGRLSSQHCMGGDGRPSYTTESVLTAVEDRELEPGEQQEDGTSHRWRTRNRNKNPKGLLHRFAKLGYRPYHGLELVKNGKRDMDLLHEALTLKHNCSEHAYGQLEFDQIWGKYDALIDLPAYAFVPELLKHYPQTLKFILTDRHVDVWHAEMQKSVFAHLDCRSLLLQSFYDSHHARPLRRLMRKWAHMFCGLDFGGGARRAYVEHVRYCLKAVPKERLLILKFEEDGEDWWEDLCTFLGHEVPREVFPRVDTVEAFDQVEEISRGNPELAAMQIILAAIVVAAVAAVWWCHVMRL</sequence>
<accession>A0AAI9E7L4</accession>
<name>A0AAI9E7L4_9PEZI</name>
<reference evidence="3" key="1">
    <citation type="submission" date="2023-11" db="EMBL/GenBank/DDBJ databases">
        <authorList>
            <person name="Alioto T."/>
            <person name="Alioto T."/>
            <person name="Gomez Garrido J."/>
        </authorList>
    </citation>
    <scope>NUCLEOTIDE SEQUENCE</scope>
</reference>
<keyword evidence="2" id="KW-0472">Membrane</keyword>
<dbReference type="Gene3D" id="3.40.50.300">
    <property type="entry name" value="P-loop containing nucleotide triphosphate hydrolases"/>
    <property type="match status" value="1"/>
</dbReference>
<keyword evidence="4" id="KW-1185">Reference proteome</keyword>
<feature type="transmembrane region" description="Helical" evidence="2">
    <location>
        <begin position="277"/>
        <end position="297"/>
    </location>
</feature>
<dbReference type="Pfam" id="PF17784">
    <property type="entry name" value="Sulfotransfer_4"/>
    <property type="match status" value="1"/>
</dbReference>
<dbReference type="SUPFAM" id="SSF52540">
    <property type="entry name" value="P-loop containing nucleoside triphosphate hydrolases"/>
    <property type="match status" value="1"/>
</dbReference>
<evidence type="ECO:0000313" key="3">
    <source>
        <dbReference type="EMBL" id="CAK3823752.1"/>
    </source>
</evidence>
<evidence type="ECO:0000313" key="4">
    <source>
        <dbReference type="Proteomes" id="UP001296104"/>
    </source>
</evidence>
<dbReference type="PANTHER" id="PTHR36978">
    <property type="entry name" value="P-LOOP CONTAINING NUCLEOTIDE TRIPHOSPHATE HYDROLASE"/>
    <property type="match status" value="1"/>
</dbReference>
<proteinExistence type="predicted"/>
<evidence type="ECO:0000256" key="2">
    <source>
        <dbReference type="SAM" id="Phobius"/>
    </source>
</evidence>
<organism evidence="3 4">
    <name type="scientific">Lecanosticta acicola</name>
    <dbReference type="NCBI Taxonomy" id="111012"/>
    <lineage>
        <taxon>Eukaryota</taxon>
        <taxon>Fungi</taxon>
        <taxon>Dikarya</taxon>
        <taxon>Ascomycota</taxon>
        <taxon>Pezizomycotina</taxon>
        <taxon>Dothideomycetes</taxon>
        <taxon>Dothideomycetidae</taxon>
        <taxon>Mycosphaerellales</taxon>
        <taxon>Mycosphaerellaceae</taxon>
        <taxon>Lecanosticta</taxon>
    </lineage>
</organism>
<feature type="region of interest" description="Disordered" evidence="1">
    <location>
        <begin position="1"/>
        <end position="58"/>
    </location>
</feature>
<keyword evidence="2" id="KW-1133">Transmembrane helix</keyword>
<dbReference type="InterPro" id="IPR040632">
    <property type="entry name" value="Sulfotransfer_4"/>
</dbReference>